<comment type="caution">
    <text evidence="1">The sequence shown here is derived from an EMBL/GenBank/DDBJ whole genome shotgun (WGS) entry which is preliminary data.</text>
</comment>
<protein>
    <submittedName>
        <fullName evidence="1">Uncharacterized protein</fullName>
    </submittedName>
</protein>
<dbReference type="AlphaFoldDB" id="A0A9P3GT32"/>
<proteinExistence type="predicted"/>
<reference evidence="1 2" key="1">
    <citation type="submission" date="2021-08" db="EMBL/GenBank/DDBJ databases">
        <title>Draft Genome Sequence of Phanerochaete sordida strain YK-624.</title>
        <authorList>
            <person name="Mori T."/>
            <person name="Dohra H."/>
            <person name="Suzuki T."/>
            <person name="Kawagishi H."/>
            <person name="Hirai H."/>
        </authorList>
    </citation>
    <scope>NUCLEOTIDE SEQUENCE [LARGE SCALE GENOMIC DNA]</scope>
    <source>
        <strain evidence="1 2">YK-624</strain>
    </source>
</reference>
<sequence>MPQSERPALQQFWGTSQIPSFPACCTIKTAKRLYFQYIMRHAGMRPARPAEELRFIRWHCPISRARSPSTHAITRTSPDRKLASSALLLAA</sequence>
<evidence type="ECO:0000313" key="1">
    <source>
        <dbReference type="EMBL" id="GJE99120.1"/>
    </source>
</evidence>
<dbReference type="EMBL" id="BPQB01000101">
    <property type="protein sequence ID" value="GJE99120.1"/>
    <property type="molecule type" value="Genomic_DNA"/>
</dbReference>
<keyword evidence="2" id="KW-1185">Reference proteome</keyword>
<organism evidence="1 2">
    <name type="scientific">Phanerochaete sordida</name>
    <dbReference type="NCBI Taxonomy" id="48140"/>
    <lineage>
        <taxon>Eukaryota</taxon>
        <taxon>Fungi</taxon>
        <taxon>Dikarya</taxon>
        <taxon>Basidiomycota</taxon>
        <taxon>Agaricomycotina</taxon>
        <taxon>Agaricomycetes</taxon>
        <taxon>Polyporales</taxon>
        <taxon>Phanerochaetaceae</taxon>
        <taxon>Phanerochaete</taxon>
    </lineage>
</organism>
<evidence type="ECO:0000313" key="2">
    <source>
        <dbReference type="Proteomes" id="UP000703269"/>
    </source>
</evidence>
<gene>
    <name evidence="1" type="ORF">PsYK624_153660</name>
</gene>
<name>A0A9P3GT32_9APHY</name>
<dbReference type="Proteomes" id="UP000703269">
    <property type="component" value="Unassembled WGS sequence"/>
</dbReference>
<accession>A0A9P3GT32</accession>